<reference evidence="9 10" key="1">
    <citation type="submission" date="2015-09" db="EMBL/GenBank/DDBJ databases">
        <title>Draft genome sequence of Alicyclobacillus ferrooxydans DSM 22381.</title>
        <authorList>
            <person name="Hemp J."/>
        </authorList>
    </citation>
    <scope>NUCLEOTIDE SEQUENCE [LARGE SCALE GENOMIC DNA]</scope>
    <source>
        <strain evidence="9 10">TC-34</strain>
    </source>
</reference>
<organism evidence="9 10">
    <name type="scientific">Alicyclobacillus ferrooxydans</name>
    <dbReference type="NCBI Taxonomy" id="471514"/>
    <lineage>
        <taxon>Bacteria</taxon>
        <taxon>Bacillati</taxon>
        <taxon>Bacillota</taxon>
        <taxon>Bacilli</taxon>
        <taxon>Bacillales</taxon>
        <taxon>Alicyclobacillaceae</taxon>
        <taxon>Alicyclobacillus</taxon>
    </lineage>
</organism>
<keyword evidence="3" id="KW-1003">Cell membrane</keyword>
<evidence type="ECO:0000256" key="4">
    <source>
        <dbReference type="ARBA" id="ARBA00022692"/>
    </source>
</evidence>
<dbReference type="GO" id="GO:0005886">
    <property type="term" value="C:plasma membrane"/>
    <property type="evidence" value="ECO:0007669"/>
    <property type="project" value="UniProtKB-SubCell"/>
</dbReference>
<dbReference type="InterPro" id="IPR035906">
    <property type="entry name" value="MetI-like_sf"/>
</dbReference>
<dbReference type="Proteomes" id="UP000050482">
    <property type="component" value="Unassembled WGS sequence"/>
</dbReference>
<dbReference type="PROSITE" id="PS50928">
    <property type="entry name" value="ABC_TM1"/>
    <property type="match status" value="1"/>
</dbReference>
<evidence type="ECO:0000256" key="6">
    <source>
        <dbReference type="ARBA" id="ARBA00023136"/>
    </source>
</evidence>
<name>A0A0P9D6I4_9BACL</name>
<evidence type="ECO:0000259" key="8">
    <source>
        <dbReference type="PROSITE" id="PS50928"/>
    </source>
</evidence>
<keyword evidence="2 7" id="KW-0813">Transport</keyword>
<dbReference type="PANTHER" id="PTHR43005">
    <property type="entry name" value="BLR7065 PROTEIN"/>
    <property type="match status" value="1"/>
</dbReference>
<evidence type="ECO:0000256" key="2">
    <source>
        <dbReference type="ARBA" id="ARBA00022448"/>
    </source>
</evidence>
<feature type="transmembrane region" description="Helical" evidence="7">
    <location>
        <begin position="89"/>
        <end position="110"/>
    </location>
</feature>
<dbReference type="PATRIC" id="fig|471514.4.peg.2715"/>
<evidence type="ECO:0000313" key="10">
    <source>
        <dbReference type="Proteomes" id="UP000050482"/>
    </source>
</evidence>
<feature type="transmembrane region" description="Helical" evidence="7">
    <location>
        <begin position="218"/>
        <end position="240"/>
    </location>
</feature>
<comment type="similarity">
    <text evidence="7">Belongs to the binding-protein-dependent transport system permease family.</text>
</comment>
<gene>
    <name evidence="9" type="ORF">AN477_04360</name>
</gene>
<feature type="transmembrane region" description="Helical" evidence="7">
    <location>
        <begin position="28"/>
        <end position="52"/>
    </location>
</feature>
<dbReference type="AlphaFoldDB" id="A0A0P9D6I4"/>
<dbReference type="GO" id="GO:0055085">
    <property type="term" value="P:transmembrane transport"/>
    <property type="evidence" value="ECO:0007669"/>
    <property type="project" value="InterPro"/>
</dbReference>
<keyword evidence="5 7" id="KW-1133">Transmembrane helix</keyword>
<keyword evidence="6 7" id="KW-0472">Membrane</keyword>
<feature type="domain" description="ABC transmembrane type-1" evidence="8">
    <location>
        <begin position="85"/>
        <end position="301"/>
    </location>
</feature>
<dbReference type="RefSeq" id="WP_054967958.1">
    <property type="nucleotide sequence ID" value="NZ_LJCO01000017.1"/>
</dbReference>
<evidence type="ECO:0000256" key="7">
    <source>
        <dbReference type="RuleBase" id="RU363032"/>
    </source>
</evidence>
<dbReference type="STRING" id="471514.AN477_04360"/>
<keyword evidence="10" id="KW-1185">Reference proteome</keyword>
<proteinExistence type="inferred from homology"/>
<feature type="transmembrane region" description="Helical" evidence="7">
    <location>
        <begin position="173"/>
        <end position="197"/>
    </location>
</feature>
<dbReference type="PANTHER" id="PTHR43005:SF1">
    <property type="entry name" value="SPERMIDINE_PUTRESCINE TRANSPORT SYSTEM PERMEASE PROTEIN"/>
    <property type="match status" value="1"/>
</dbReference>
<evidence type="ECO:0000256" key="1">
    <source>
        <dbReference type="ARBA" id="ARBA00004651"/>
    </source>
</evidence>
<comment type="subcellular location">
    <subcellularLocation>
        <location evidence="1 7">Cell membrane</location>
        <topology evidence="1 7">Multi-pass membrane protein</topology>
    </subcellularLocation>
</comment>
<dbReference type="InterPro" id="IPR000515">
    <property type="entry name" value="MetI-like"/>
</dbReference>
<evidence type="ECO:0000256" key="3">
    <source>
        <dbReference type="ARBA" id="ARBA00022475"/>
    </source>
</evidence>
<dbReference type="OrthoDB" id="9809527at2"/>
<protein>
    <submittedName>
        <fullName evidence="9">Sugar ABC transporter permease</fullName>
    </submittedName>
</protein>
<accession>A0A0P9D6I4</accession>
<dbReference type="SUPFAM" id="SSF161098">
    <property type="entry name" value="MetI-like"/>
    <property type="match status" value="1"/>
</dbReference>
<feature type="transmembrane region" description="Helical" evidence="7">
    <location>
        <begin position="122"/>
        <end position="142"/>
    </location>
</feature>
<sequence length="312" mass="34076">MEAQVPSLPPVQARKSLQASDRRSGYGLLSPAILVIAVVTLFPIVYSVFMSLNDIQLTTSGYKMSFIGLKNYGVLVNSGVFWHSVWFTVYYAIVTVIVELVLGMLIALAIQNVQRLQGVSIVVMLIPWSLITVISAQMWGYIYNGVYGVLNYIVTSLHIVSQPVTWLGTPVSAVISMMVADIWKTTPFVVIILVSGLQMIPKDYYEAAYIDGANKWEVFWNITFPLLRGSISLAALFRILQAFGVFDLPFVLTNGGPGNSTESLAMLGETSLFQNLHFGIGASIAVSTVILVLAVCLIFLSAFRSMVEGDAA</sequence>
<dbReference type="Gene3D" id="1.10.3720.10">
    <property type="entry name" value="MetI-like"/>
    <property type="match status" value="1"/>
</dbReference>
<dbReference type="EMBL" id="LJCO01000017">
    <property type="protein sequence ID" value="KPV45003.1"/>
    <property type="molecule type" value="Genomic_DNA"/>
</dbReference>
<dbReference type="Pfam" id="PF00528">
    <property type="entry name" value="BPD_transp_1"/>
    <property type="match status" value="1"/>
</dbReference>
<evidence type="ECO:0000256" key="5">
    <source>
        <dbReference type="ARBA" id="ARBA00022989"/>
    </source>
</evidence>
<evidence type="ECO:0000313" key="9">
    <source>
        <dbReference type="EMBL" id="KPV45003.1"/>
    </source>
</evidence>
<comment type="caution">
    <text evidence="9">The sequence shown here is derived from an EMBL/GenBank/DDBJ whole genome shotgun (WGS) entry which is preliminary data.</text>
</comment>
<feature type="transmembrane region" description="Helical" evidence="7">
    <location>
        <begin position="276"/>
        <end position="300"/>
    </location>
</feature>
<keyword evidence="4 7" id="KW-0812">Transmembrane</keyword>
<dbReference type="CDD" id="cd06261">
    <property type="entry name" value="TM_PBP2"/>
    <property type="match status" value="1"/>
</dbReference>